<dbReference type="EMBL" id="PNIQ01000808">
    <property type="protein sequence ID" value="PMP77295.1"/>
    <property type="molecule type" value="Genomic_DNA"/>
</dbReference>
<dbReference type="InterPro" id="IPR015424">
    <property type="entry name" value="PyrdxlP-dep_Trfase"/>
</dbReference>
<protein>
    <submittedName>
        <fullName evidence="4">Cystathionine gamma-synthase</fullName>
    </submittedName>
</protein>
<evidence type="ECO:0000313" key="4">
    <source>
        <dbReference type="EMBL" id="PMP77295.1"/>
    </source>
</evidence>
<sequence length="63" mass="6883">VCRHVRLIRHATSLGAVESTMERRAAVAGQEHLPPSLLRLSVGIEDVHDLWNDLDAAIRAAST</sequence>
<dbReference type="GO" id="GO:0019346">
    <property type="term" value="P:transsulfuration"/>
    <property type="evidence" value="ECO:0007669"/>
    <property type="project" value="InterPro"/>
</dbReference>
<evidence type="ECO:0000256" key="3">
    <source>
        <dbReference type="RuleBase" id="RU362118"/>
    </source>
</evidence>
<keyword evidence="2 3" id="KW-0663">Pyridoxal phosphate</keyword>
<accession>A0A2J6X0J2</accession>
<evidence type="ECO:0000256" key="2">
    <source>
        <dbReference type="ARBA" id="ARBA00022898"/>
    </source>
</evidence>
<dbReference type="PANTHER" id="PTHR11808">
    <property type="entry name" value="TRANS-SULFURATION ENZYME FAMILY MEMBER"/>
    <property type="match status" value="1"/>
</dbReference>
<dbReference type="Pfam" id="PF01053">
    <property type="entry name" value="Cys_Met_Meta_PP"/>
    <property type="match status" value="1"/>
</dbReference>
<proteinExistence type="inferred from homology"/>
<organism evidence="4 5">
    <name type="scientific">Chloroflexus aggregans</name>
    <dbReference type="NCBI Taxonomy" id="152260"/>
    <lineage>
        <taxon>Bacteria</taxon>
        <taxon>Bacillati</taxon>
        <taxon>Chloroflexota</taxon>
        <taxon>Chloroflexia</taxon>
        <taxon>Chloroflexales</taxon>
        <taxon>Chloroflexineae</taxon>
        <taxon>Chloroflexaceae</taxon>
        <taxon>Chloroflexus</taxon>
    </lineage>
</organism>
<comment type="caution">
    <text evidence="4">The sequence shown here is derived from an EMBL/GenBank/DDBJ whole genome shotgun (WGS) entry which is preliminary data.</text>
</comment>
<dbReference type="GO" id="GO:0019343">
    <property type="term" value="P:cysteine biosynthetic process via cystathionine"/>
    <property type="evidence" value="ECO:0007669"/>
    <property type="project" value="TreeGrafter"/>
</dbReference>
<dbReference type="PANTHER" id="PTHR11808:SF15">
    <property type="entry name" value="CYSTATHIONINE GAMMA-LYASE"/>
    <property type="match status" value="1"/>
</dbReference>
<dbReference type="SUPFAM" id="SSF53383">
    <property type="entry name" value="PLP-dependent transferases"/>
    <property type="match status" value="1"/>
</dbReference>
<feature type="non-terminal residue" evidence="4">
    <location>
        <position position="1"/>
    </location>
</feature>
<dbReference type="InterPro" id="IPR000277">
    <property type="entry name" value="Cys/Met-Metab_PyrdxlP-dep_enz"/>
</dbReference>
<dbReference type="Proteomes" id="UP000243376">
    <property type="component" value="Unassembled WGS sequence"/>
</dbReference>
<comment type="similarity">
    <text evidence="3">Belongs to the trans-sulfuration enzymes family.</text>
</comment>
<dbReference type="InterPro" id="IPR015422">
    <property type="entry name" value="PyrdxlP-dep_Trfase_small"/>
</dbReference>
<dbReference type="GO" id="GO:0003962">
    <property type="term" value="F:cystathionine gamma-synthase activity"/>
    <property type="evidence" value="ECO:0007669"/>
    <property type="project" value="TreeGrafter"/>
</dbReference>
<dbReference type="Gene3D" id="3.90.1150.10">
    <property type="entry name" value="Aspartate Aminotransferase, domain 1"/>
    <property type="match status" value="1"/>
</dbReference>
<comment type="cofactor">
    <cofactor evidence="1 3">
        <name>pyridoxal 5'-phosphate</name>
        <dbReference type="ChEBI" id="CHEBI:597326"/>
    </cofactor>
</comment>
<evidence type="ECO:0000313" key="5">
    <source>
        <dbReference type="Proteomes" id="UP000243376"/>
    </source>
</evidence>
<name>A0A2J6X0J2_9CHLR</name>
<reference evidence="4 5" key="1">
    <citation type="submission" date="2018-01" db="EMBL/GenBank/DDBJ databases">
        <title>Metagenomic assembled genomes from two thermal pools in the Uzon Caldera, Kamchatka, Russia.</title>
        <authorList>
            <person name="Wilkins L."/>
            <person name="Ettinger C."/>
        </authorList>
    </citation>
    <scope>NUCLEOTIDE SEQUENCE [LARGE SCALE GENOMIC DNA]</scope>
    <source>
        <strain evidence="4">ZAV-02</strain>
    </source>
</reference>
<gene>
    <name evidence="4" type="ORF">C0184_12100</name>
</gene>
<dbReference type="AlphaFoldDB" id="A0A2J6X0J2"/>
<dbReference type="GO" id="GO:0004123">
    <property type="term" value="F:cystathionine gamma-lyase activity"/>
    <property type="evidence" value="ECO:0007669"/>
    <property type="project" value="TreeGrafter"/>
</dbReference>
<evidence type="ECO:0000256" key="1">
    <source>
        <dbReference type="ARBA" id="ARBA00001933"/>
    </source>
</evidence>
<dbReference type="GO" id="GO:0030170">
    <property type="term" value="F:pyridoxal phosphate binding"/>
    <property type="evidence" value="ECO:0007669"/>
    <property type="project" value="InterPro"/>
</dbReference>
<dbReference type="GO" id="GO:0005737">
    <property type="term" value="C:cytoplasm"/>
    <property type="evidence" value="ECO:0007669"/>
    <property type="project" value="TreeGrafter"/>
</dbReference>